<protein>
    <recommendedName>
        <fullName evidence="3">Thioredoxin domain-containing protein</fullName>
    </recommendedName>
</protein>
<dbReference type="AlphaFoldDB" id="A0A4W5K9A5"/>
<dbReference type="InterPro" id="IPR013766">
    <property type="entry name" value="Thioredoxin_domain"/>
</dbReference>
<evidence type="ECO:0000313" key="4">
    <source>
        <dbReference type="Ensembl" id="ENSHHUP00000012502.1"/>
    </source>
</evidence>
<evidence type="ECO:0000256" key="2">
    <source>
        <dbReference type="ARBA" id="ARBA00023284"/>
    </source>
</evidence>
<dbReference type="STRING" id="62062.ENSHHUP00000012502"/>
<dbReference type="InterPro" id="IPR036249">
    <property type="entry name" value="Thioredoxin-like_sf"/>
</dbReference>
<evidence type="ECO:0000313" key="5">
    <source>
        <dbReference type="Proteomes" id="UP000314982"/>
    </source>
</evidence>
<organism evidence="4 5">
    <name type="scientific">Hucho hucho</name>
    <name type="common">huchen</name>
    <dbReference type="NCBI Taxonomy" id="62062"/>
    <lineage>
        <taxon>Eukaryota</taxon>
        <taxon>Metazoa</taxon>
        <taxon>Chordata</taxon>
        <taxon>Craniata</taxon>
        <taxon>Vertebrata</taxon>
        <taxon>Euteleostomi</taxon>
        <taxon>Actinopterygii</taxon>
        <taxon>Neopterygii</taxon>
        <taxon>Teleostei</taxon>
        <taxon>Protacanthopterygii</taxon>
        <taxon>Salmoniformes</taxon>
        <taxon>Salmonidae</taxon>
        <taxon>Salmoninae</taxon>
        <taxon>Hucho</taxon>
    </lineage>
</organism>
<dbReference type="PROSITE" id="PS51352">
    <property type="entry name" value="THIOREDOXIN_2"/>
    <property type="match status" value="1"/>
</dbReference>
<accession>A0A4W5K9A5</accession>
<proteinExistence type="predicted"/>
<keyword evidence="2" id="KW-0676">Redox-active center</keyword>
<evidence type="ECO:0000256" key="1">
    <source>
        <dbReference type="ARBA" id="ARBA00023157"/>
    </source>
</evidence>
<dbReference type="Proteomes" id="UP000314982">
    <property type="component" value="Unassembled WGS sequence"/>
</dbReference>
<keyword evidence="5" id="KW-1185">Reference proteome</keyword>
<reference evidence="4" key="3">
    <citation type="submission" date="2025-09" db="UniProtKB">
        <authorList>
            <consortium name="Ensembl"/>
        </authorList>
    </citation>
    <scope>IDENTIFICATION</scope>
</reference>
<dbReference type="PANTHER" id="PTHR46115">
    <property type="entry name" value="THIOREDOXIN-LIKE PROTEIN 1"/>
    <property type="match status" value="1"/>
</dbReference>
<dbReference type="Gene3D" id="3.40.30.10">
    <property type="entry name" value="Glutaredoxin"/>
    <property type="match status" value="1"/>
</dbReference>
<dbReference type="PROSITE" id="PS00194">
    <property type="entry name" value="THIOREDOXIN_1"/>
    <property type="match status" value="1"/>
</dbReference>
<reference evidence="4" key="2">
    <citation type="submission" date="2025-08" db="UniProtKB">
        <authorList>
            <consortium name="Ensembl"/>
        </authorList>
    </citation>
    <scope>IDENTIFICATION</scope>
</reference>
<dbReference type="CDD" id="cd02947">
    <property type="entry name" value="TRX_family"/>
    <property type="match status" value="1"/>
</dbReference>
<reference evidence="5" key="1">
    <citation type="submission" date="2018-06" db="EMBL/GenBank/DDBJ databases">
        <title>Genome assembly of Danube salmon.</title>
        <authorList>
            <person name="Macqueen D.J."/>
            <person name="Gundappa M.K."/>
        </authorList>
    </citation>
    <scope>NUCLEOTIDE SEQUENCE [LARGE SCALE GENOMIC DNA]</scope>
</reference>
<dbReference type="Ensembl" id="ENSHHUT00000012894.1">
    <property type="protein sequence ID" value="ENSHHUP00000012502.1"/>
    <property type="gene ID" value="ENSHHUG00000007647.1"/>
</dbReference>
<dbReference type="SUPFAM" id="SSF52833">
    <property type="entry name" value="Thioredoxin-like"/>
    <property type="match status" value="1"/>
</dbReference>
<dbReference type="InterPro" id="IPR017937">
    <property type="entry name" value="Thioredoxin_CS"/>
</dbReference>
<sequence>LHKHTPTHFQRCRLPLKVLKYSTSDGVLCVSQEGFDKALEEAGDKLVVVDFTATWCGPCQSIAPFFKGLSENYQSVVFLKVDVDDAPVRNRSGISHLPISHLPMITAFIHTATLLTDLGSAICP</sequence>
<evidence type="ECO:0000259" key="3">
    <source>
        <dbReference type="PROSITE" id="PS51352"/>
    </source>
</evidence>
<feature type="domain" description="Thioredoxin" evidence="3">
    <location>
        <begin position="10"/>
        <end position="124"/>
    </location>
</feature>
<keyword evidence="1" id="KW-1015">Disulfide bond</keyword>
<name>A0A4W5K9A5_9TELE</name>
<dbReference type="GeneTree" id="ENSGT00940000179548"/>
<dbReference type="Pfam" id="PF00085">
    <property type="entry name" value="Thioredoxin"/>
    <property type="match status" value="1"/>
</dbReference>